<name>I0HCF5_ACTM4</name>
<proteinExistence type="predicted"/>
<accession>I0HCF5</accession>
<dbReference type="OrthoDB" id="8901345at2"/>
<sequence length="214" mass="21619">MTPSTGEGLVTSRSVKIFGAFGAIALVAVAAPASVSFAATEGLPAAAPATAVRAGQVSAGGVPAAPRVPPELAPPAGHVVNAVLKARGVQIYGCTAGAWTLIEPAATLTGMRLQPQKKVTALHYRGPSWQSDQDGSLVEGDGASAVRAPSTHPDSIPQLRITAKSTRGDGVFGAVTYIQRLDTVGGIAPAGSCSGSATTAVPYRAVYRFFVARK</sequence>
<dbReference type="AlphaFoldDB" id="I0HCF5"/>
<evidence type="ECO:0000313" key="2">
    <source>
        <dbReference type="EMBL" id="BAL90692.1"/>
    </source>
</evidence>
<protein>
    <recommendedName>
        <fullName evidence="4">DUF3455 domain-containing protein</fullName>
    </recommendedName>
</protein>
<reference evidence="2 3" key="1">
    <citation type="submission" date="2012-02" db="EMBL/GenBank/DDBJ databases">
        <title>Complete genome sequence of Actinoplanes missouriensis 431 (= NBRC 102363).</title>
        <authorList>
            <person name="Ohnishi Y."/>
            <person name="Ishikawa J."/>
            <person name="Sekine M."/>
            <person name="Hosoyama A."/>
            <person name="Harada T."/>
            <person name="Narita H."/>
            <person name="Hata T."/>
            <person name="Konno Y."/>
            <person name="Tutikane K."/>
            <person name="Fujita N."/>
            <person name="Horinouchi S."/>
            <person name="Hayakawa M."/>
        </authorList>
    </citation>
    <scope>NUCLEOTIDE SEQUENCE [LARGE SCALE GENOMIC DNA]</scope>
    <source>
        <strain evidence="3">ATCC 14538 / DSM 43046 / CBS 188.64 / JCM 3121 / NBRC 102363 / NCIMB 12654 / NRRL B-3342 / UNCC 431</strain>
    </source>
</reference>
<keyword evidence="3" id="KW-1185">Reference proteome</keyword>
<dbReference type="PANTHER" id="PTHR35567">
    <property type="entry name" value="MALATE DEHYDROGENASE (AFU_ORTHOLOGUE AFUA_2G13800)"/>
    <property type="match status" value="1"/>
</dbReference>
<feature type="region of interest" description="Disordered" evidence="1">
    <location>
        <begin position="130"/>
        <end position="156"/>
    </location>
</feature>
<dbReference type="eggNOG" id="ENOG5032WX5">
    <property type="taxonomic scope" value="Bacteria"/>
</dbReference>
<dbReference type="InterPro" id="IPR021851">
    <property type="entry name" value="DUF3455"/>
</dbReference>
<dbReference type="Pfam" id="PF11937">
    <property type="entry name" value="DUF3455"/>
    <property type="match status" value="1"/>
</dbReference>
<organism evidence="2 3">
    <name type="scientific">Actinoplanes missouriensis (strain ATCC 14538 / DSM 43046 / CBS 188.64 / JCM 3121 / NBRC 102363 / NCIMB 12654 / NRRL B-3342 / UNCC 431)</name>
    <dbReference type="NCBI Taxonomy" id="512565"/>
    <lineage>
        <taxon>Bacteria</taxon>
        <taxon>Bacillati</taxon>
        <taxon>Actinomycetota</taxon>
        <taxon>Actinomycetes</taxon>
        <taxon>Micromonosporales</taxon>
        <taxon>Micromonosporaceae</taxon>
        <taxon>Actinoplanes</taxon>
    </lineage>
</organism>
<dbReference type="Proteomes" id="UP000007882">
    <property type="component" value="Chromosome"/>
</dbReference>
<dbReference type="PANTHER" id="PTHR35567:SF1">
    <property type="entry name" value="CONSERVED FUNGAL PROTEIN (AFU_ORTHOLOGUE AFUA_1G14230)"/>
    <property type="match status" value="1"/>
</dbReference>
<dbReference type="PATRIC" id="fig|512565.3.peg.5467"/>
<dbReference type="HOGENOM" id="CLU_101709_1_0_11"/>
<dbReference type="STRING" id="512565.AMIS_54720"/>
<gene>
    <name evidence="2" type="ordered locus">AMIS_54720</name>
</gene>
<evidence type="ECO:0000256" key="1">
    <source>
        <dbReference type="SAM" id="MobiDB-lite"/>
    </source>
</evidence>
<evidence type="ECO:0008006" key="4">
    <source>
        <dbReference type="Google" id="ProtNLM"/>
    </source>
</evidence>
<dbReference type="KEGG" id="ams:AMIS_54720"/>
<dbReference type="EMBL" id="AP012319">
    <property type="protein sequence ID" value="BAL90692.1"/>
    <property type="molecule type" value="Genomic_DNA"/>
</dbReference>
<evidence type="ECO:0000313" key="3">
    <source>
        <dbReference type="Proteomes" id="UP000007882"/>
    </source>
</evidence>